<keyword evidence="8 13" id="KW-0239">DNA-directed DNA polymerase</keyword>
<accession>A0A0R2DYW0</accession>
<dbReference type="CDD" id="cd04485">
    <property type="entry name" value="DnaE_OBF"/>
    <property type="match status" value="1"/>
</dbReference>
<reference evidence="13 14" key="1">
    <citation type="journal article" date="2015" name="Genome Announc.">
        <title>Expanding the biotechnology potential of lactobacilli through comparative genomics of 213 strains and associated genera.</title>
        <authorList>
            <person name="Sun Z."/>
            <person name="Harris H.M."/>
            <person name="McCann A."/>
            <person name="Guo C."/>
            <person name="Argimon S."/>
            <person name="Zhang W."/>
            <person name="Yang X."/>
            <person name="Jeffery I.B."/>
            <person name="Cooney J.C."/>
            <person name="Kagawa T.F."/>
            <person name="Liu W."/>
            <person name="Song Y."/>
            <person name="Salvetti E."/>
            <person name="Wrobel A."/>
            <person name="Rasinkangas P."/>
            <person name="Parkhill J."/>
            <person name="Rea M.C."/>
            <person name="O'Sullivan O."/>
            <person name="Ritari J."/>
            <person name="Douillard F.P."/>
            <person name="Paul Ross R."/>
            <person name="Yang R."/>
            <person name="Briner A.E."/>
            <person name="Felis G.E."/>
            <person name="de Vos W.M."/>
            <person name="Barrangou R."/>
            <person name="Klaenhammer T.R."/>
            <person name="Caufield P.W."/>
            <person name="Cui Y."/>
            <person name="Zhang H."/>
            <person name="O'Toole P.W."/>
        </authorList>
    </citation>
    <scope>NUCLEOTIDE SEQUENCE [LARGE SCALE GENOMIC DNA]</scope>
    <source>
        <strain evidence="13 14">DSM 21376</strain>
    </source>
</reference>
<feature type="domain" description="Polymerase/histidinol phosphatase N-terminal" evidence="12">
    <location>
        <begin position="7"/>
        <end position="74"/>
    </location>
</feature>
<dbReference type="SUPFAM" id="SSF89550">
    <property type="entry name" value="PHP domain-like"/>
    <property type="match status" value="1"/>
</dbReference>
<organism evidence="13 14">
    <name type="scientific">Liquorilactobacillus sucicola DSM 21376 = JCM 15457</name>
    <dbReference type="NCBI Taxonomy" id="1423806"/>
    <lineage>
        <taxon>Bacteria</taxon>
        <taxon>Bacillati</taxon>
        <taxon>Bacillota</taxon>
        <taxon>Bacilli</taxon>
        <taxon>Lactobacillales</taxon>
        <taxon>Lactobacillaceae</taxon>
        <taxon>Liquorilactobacillus</taxon>
    </lineage>
</organism>
<evidence type="ECO:0000256" key="5">
    <source>
        <dbReference type="ARBA" id="ARBA00022679"/>
    </source>
</evidence>
<dbReference type="GO" id="GO:0003887">
    <property type="term" value="F:DNA-directed DNA polymerase activity"/>
    <property type="evidence" value="ECO:0007669"/>
    <property type="project" value="UniProtKB-KW"/>
</dbReference>
<dbReference type="PANTHER" id="PTHR32294">
    <property type="entry name" value="DNA POLYMERASE III SUBUNIT ALPHA"/>
    <property type="match status" value="1"/>
</dbReference>
<keyword evidence="6" id="KW-0548">Nucleotidyltransferase</keyword>
<dbReference type="SMART" id="SM00481">
    <property type="entry name" value="POLIIIAc"/>
    <property type="match status" value="1"/>
</dbReference>
<dbReference type="PANTHER" id="PTHR32294:SF0">
    <property type="entry name" value="DNA POLYMERASE III SUBUNIT ALPHA"/>
    <property type="match status" value="1"/>
</dbReference>
<evidence type="ECO:0000256" key="9">
    <source>
        <dbReference type="ARBA" id="ARBA00025611"/>
    </source>
</evidence>
<dbReference type="InterPro" id="IPR041931">
    <property type="entry name" value="DNA_pol3_alpha_thumb_dom"/>
</dbReference>
<comment type="caution">
    <text evidence="13">The sequence shown here is derived from an EMBL/GenBank/DDBJ whole genome shotgun (WGS) entry which is preliminary data.</text>
</comment>
<dbReference type="InterPro" id="IPR011708">
    <property type="entry name" value="DNA_pol3_alpha_NTPase_dom"/>
</dbReference>
<evidence type="ECO:0000313" key="13">
    <source>
        <dbReference type="EMBL" id="KRN05428.1"/>
    </source>
</evidence>
<dbReference type="NCBIfam" id="NF004226">
    <property type="entry name" value="PRK05673.1"/>
    <property type="match status" value="1"/>
</dbReference>
<dbReference type="Gene3D" id="3.20.20.140">
    <property type="entry name" value="Metal-dependent hydrolases"/>
    <property type="match status" value="1"/>
</dbReference>
<evidence type="ECO:0000313" key="14">
    <source>
        <dbReference type="Proteomes" id="UP000050961"/>
    </source>
</evidence>
<evidence type="ECO:0000256" key="3">
    <source>
        <dbReference type="ARBA" id="ARBA00012417"/>
    </source>
</evidence>
<dbReference type="InterPro" id="IPR004013">
    <property type="entry name" value="PHP_dom"/>
</dbReference>
<dbReference type="AlphaFoldDB" id="A0A0R2DYW0"/>
<evidence type="ECO:0000256" key="10">
    <source>
        <dbReference type="ARBA" id="ARBA00026073"/>
    </source>
</evidence>
<dbReference type="GO" id="GO:0006260">
    <property type="term" value="P:DNA replication"/>
    <property type="evidence" value="ECO:0007669"/>
    <property type="project" value="UniProtKB-KW"/>
</dbReference>
<dbReference type="Pfam" id="PF17657">
    <property type="entry name" value="DNA_pol3_finger"/>
    <property type="match status" value="1"/>
</dbReference>
<evidence type="ECO:0000256" key="8">
    <source>
        <dbReference type="ARBA" id="ARBA00022932"/>
    </source>
</evidence>
<evidence type="ECO:0000256" key="6">
    <source>
        <dbReference type="ARBA" id="ARBA00022695"/>
    </source>
</evidence>
<dbReference type="CDD" id="cd07431">
    <property type="entry name" value="PHP_PolIIIA"/>
    <property type="match status" value="1"/>
</dbReference>
<dbReference type="STRING" id="1423806.FD15_GL001983"/>
<dbReference type="eggNOG" id="COG0587">
    <property type="taxonomic scope" value="Bacteria"/>
</dbReference>
<dbReference type="Pfam" id="PF01336">
    <property type="entry name" value="tRNA_anti-codon"/>
    <property type="match status" value="1"/>
</dbReference>
<dbReference type="GO" id="GO:0008408">
    <property type="term" value="F:3'-5' exonuclease activity"/>
    <property type="evidence" value="ECO:0007669"/>
    <property type="project" value="InterPro"/>
</dbReference>
<proteinExistence type="inferred from homology"/>
<dbReference type="InterPro" id="IPR003141">
    <property type="entry name" value="Pol/His_phosphatase_N"/>
</dbReference>
<evidence type="ECO:0000256" key="11">
    <source>
        <dbReference type="ARBA" id="ARBA00049244"/>
    </source>
</evidence>
<dbReference type="InterPro" id="IPR004365">
    <property type="entry name" value="NA-bd_OB_tRNA"/>
</dbReference>
<evidence type="ECO:0000256" key="2">
    <source>
        <dbReference type="ARBA" id="ARBA00009496"/>
    </source>
</evidence>
<dbReference type="Pfam" id="PF14579">
    <property type="entry name" value="HHH_6"/>
    <property type="match status" value="1"/>
</dbReference>
<dbReference type="InterPro" id="IPR029460">
    <property type="entry name" value="DNAPol_HHH"/>
</dbReference>
<dbReference type="Proteomes" id="UP000050961">
    <property type="component" value="Unassembled WGS sequence"/>
</dbReference>
<gene>
    <name evidence="13" type="ORF">FD15_GL001983</name>
</gene>
<comment type="similarity">
    <text evidence="2">Belongs to the DNA polymerase type-C family. DnaE subfamily.</text>
</comment>
<comment type="subcellular location">
    <subcellularLocation>
        <location evidence="1">Cytoplasm</location>
    </subcellularLocation>
</comment>
<dbReference type="Gene3D" id="1.10.10.1600">
    <property type="entry name" value="Bacterial DNA polymerase III alpha subunit, thumb domain"/>
    <property type="match status" value="1"/>
</dbReference>
<dbReference type="Pfam" id="PF07733">
    <property type="entry name" value="DNA_pol3_alpha"/>
    <property type="match status" value="1"/>
</dbReference>
<keyword evidence="7" id="KW-0235">DNA replication</keyword>
<dbReference type="GO" id="GO:0005737">
    <property type="term" value="C:cytoplasm"/>
    <property type="evidence" value="ECO:0007669"/>
    <property type="project" value="UniProtKB-SubCell"/>
</dbReference>
<dbReference type="Gene3D" id="1.10.150.870">
    <property type="match status" value="1"/>
</dbReference>
<sequence>MGAVVFGVLQIISSYSLLQSTIKIPQLVREAKKKGYQALALTDVNVMYGVIEFYHECLAAGIKPILGLTLDLGPKDQLLLLAQNERGYQNLMHISTRKMRSLAEGEEFFKLDKEDELQELSIITPPQNSYVENSVSHGKLTNAKNYLEKLSALVGTSKNIYIGISLAMETALQTTLGQLAEQLKIATVAVEPVNYLEQSDLFELQVLEALKDGKQLSAEQLSVAGKAKGNAWLRPVQEIQAEYLRRGLQAPLTAMQKLCRENKLQLHFSAPRLPHFKTPGNETAQDFLRKLCENGLERRLKKMSVADVSAYEERLDYELAVIHRMGFDDYFLIVWDVTNYAHQAQIMIGPGRGSAAGSLVAYALFITDVDPLRYELLFERFLNEERAQMPDIDLDIPDNRRQQIIRYVHQRYGAEHVAQIITFGTLGAKQVLRDVGRVFGMPQFEMNVWSKTVPSVLHVTLKEAYKNSPSLRDLVADSEKNKLLFKTALALEGLPRHFSIHAAGIILSDKNLADVVPLQVGNDETLLTQYTKDTVEEVGLLKIDFLGLRNLSILANAVKWIQSGYQQKLDVHNISLDDEATLNLFQLADTTGVFQFESAGIKNVLRHLRPNSFEDIAAVNALYRPGPMENIDHFIRRRHGIEETTYPAEILKPILKKTYGILVYQEQVMQVASAMGGFTLGQADLLRRAMSKKKGAVIEQMKSRFVVGAQKKGFTVEVANQVYAYIEKFANYGFNRSHAVAYTKMAFQLAYIKQHYPAAFFASLLNAVIGNSSKMKDYLLEAKQHHIKIHAPDVNESQLLFILHKRSIYFGLQNVKTIRSDFAKHIIAERRLHGNFRDFQSFLQRIDNRYLKKDPLEALIYAGAFDELGQNRATLVKNLPKMLSNIELSGSNVELFEALAPRYETFTEIGLEERLQNEEKYLGVYLSVHPVEQFSEVARQQNTTVISRIPEQKETLRFLAYIKKVKVIRTKNGQQMAFATGEDQTGQIDITIFSDLYKKVADVLAEKVVMLVSGKAEQSKRGLQVVARQMIPASEVKLEQKAIYYIRLTNKISKDTQKQMLKLMMQNHGRTPVILFEEVTAKKVMLDKRYWLQNEQRVVVALSKLLGQENVVLRNENK</sequence>
<dbReference type="EMBL" id="AYZF01000017">
    <property type="protein sequence ID" value="KRN05428.1"/>
    <property type="molecule type" value="Genomic_DNA"/>
</dbReference>
<dbReference type="PATRIC" id="fig|1423806.3.peg.2019"/>
<keyword evidence="5" id="KW-0808">Transferase</keyword>
<evidence type="ECO:0000256" key="1">
    <source>
        <dbReference type="ARBA" id="ARBA00004496"/>
    </source>
</evidence>
<dbReference type="NCBIfam" id="TIGR00594">
    <property type="entry name" value="polc"/>
    <property type="match status" value="1"/>
</dbReference>
<protein>
    <recommendedName>
        <fullName evidence="4">DNA polymerase III subunit alpha</fullName>
        <ecNumber evidence="3">2.7.7.7</ecNumber>
    </recommendedName>
</protein>
<comment type="function">
    <text evidence="9">DNA polymerase III is a complex, multichain enzyme responsible for most of the replicative synthesis in bacteria. This DNA polymerase also exhibits 3' to 5' exonuclease activity. The alpha chain is the DNA polymerase.</text>
</comment>
<name>A0A0R2DYW0_9LACO</name>
<keyword evidence="14" id="KW-1185">Reference proteome</keyword>
<evidence type="ECO:0000256" key="4">
    <source>
        <dbReference type="ARBA" id="ARBA00019114"/>
    </source>
</evidence>
<comment type="catalytic activity">
    <reaction evidence="11">
        <text>DNA(n) + a 2'-deoxyribonucleoside 5'-triphosphate = DNA(n+1) + diphosphate</text>
        <dbReference type="Rhea" id="RHEA:22508"/>
        <dbReference type="Rhea" id="RHEA-COMP:17339"/>
        <dbReference type="Rhea" id="RHEA-COMP:17340"/>
        <dbReference type="ChEBI" id="CHEBI:33019"/>
        <dbReference type="ChEBI" id="CHEBI:61560"/>
        <dbReference type="ChEBI" id="CHEBI:173112"/>
        <dbReference type="EC" id="2.7.7.7"/>
    </reaction>
</comment>
<dbReference type="EC" id="2.7.7.7" evidence="3"/>
<dbReference type="InterPro" id="IPR016195">
    <property type="entry name" value="Pol/histidinol_Pase-like"/>
</dbReference>
<evidence type="ECO:0000256" key="7">
    <source>
        <dbReference type="ARBA" id="ARBA00022705"/>
    </source>
</evidence>
<dbReference type="Pfam" id="PF02811">
    <property type="entry name" value="PHP"/>
    <property type="match status" value="1"/>
</dbReference>
<dbReference type="InterPro" id="IPR004805">
    <property type="entry name" value="DnaE2/DnaE/PolC"/>
</dbReference>
<comment type="subunit">
    <text evidence="10">DNA polymerase III contains a core (composed of alpha, epsilon and theta chains) that associates with a tau subunit. This core dimerizes to form the POLIII' complex. PolIII' associates with the gamma complex (composed of gamma, delta, delta', psi and chi chains) and with the beta chain to form the complete DNA polymerase III complex.</text>
</comment>
<evidence type="ECO:0000259" key="12">
    <source>
        <dbReference type="SMART" id="SM00481"/>
    </source>
</evidence>
<dbReference type="GO" id="GO:0003676">
    <property type="term" value="F:nucleic acid binding"/>
    <property type="evidence" value="ECO:0007669"/>
    <property type="project" value="InterPro"/>
</dbReference>
<dbReference type="InterPro" id="IPR040982">
    <property type="entry name" value="DNA_pol3_finger"/>
</dbReference>